<feature type="region of interest" description="Disordered" evidence="1">
    <location>
        <begin position="251"/>
        <end position="272"/>
    </location>
</feature>
<gene>
    <name evidence="2" type="ORF">LAESUDRAFT_760576</name>
</gene>
<proteinExistence type="predicted"/>
<sequence length="355" mass="40100">MSRTTQAWFDFVAITCTARLHHYLLLLEVLAFEHAHIASGSHSTVVEWYHWCTAVHSLLHQAASVRSDLVESGLHIHSIDFYPWVRELRMLVNSLPTPGGAPTSRTHPTITLEDDPDHTLHPEDFDDDKDKIRQANAHLKGGAALYMKEKLEMAYKTLDPKHTAQSMLDVHCAIHHNTMITFTENFRSYAPESRYSDEDLIVKIREQQSAHIQTVMSVTETLDPTKIPTTWMDYLEFCLEIEIKHLQQLSGNKSTRQTTMSKAAAPKDSNAMDTSTRITHELFPEQDQWLANKLSLKQAIAALRGMKTSTPTSSIGKGKAKQNDVASTALASTIKDTTARILELDEFSEDFQYKA</sequence>
<keyword evidence="3" id="KW-1185">Reference proteome</keyword>
<evidence type="ECO:0000313" key="3">
    <source>
        <dbReference type="Proteomes" id="UP000076871"/>
    </source>
</evidence>
<evidence type="ECO:0000256" key="1">
    <source>
        <dbReference type="SAM" id="MobiDB-lite"/>
    </source>
</evidence>
<dbReference type="Proteomes" id="UP000076871">
    <property type="component" value="Unassembled WGS sequence"/>
</dbReference>
<dbReference type="GeneID" id="63829794"/>
<evidence type="ECO:0000313" key="2">
    <source>
        <dbReference type="EMBL" id="KZT05127.1"/>
    </source>
</evidence>
<feature type="region of interest" description="Disordered" evidence="1">
    <location>
        <begin position="97"/>
        <end position="118"/>
    </location>
</feature>
<organism evidence="2 3">
    <name type="scientific">Laetiporus sulphureus 93-53</name>
    <dbReference type="NCBI Taxonomy" id="1314785"/>
    <lineage>
        <taxon>Eukaryota</taxon>
        <taxon>Fungi</taxon>
        <taxon>Dikarya</taxon>
        <taxon>Basidiomycota</taxon>
        <taxon>Agaricomycotina</taxon>
        <taxon>Agaricomycetes</taxon>
        <taxon>Polyporales</taxon>
        <taxon>Laetiporus</taxon>
    </lineage>
</organism>
<dbReference type="InParanoid" id="A0A165DL75"/>
<feature type="compositionally biased region" description="Polar residues" evidence="1">
    <location>
        <begin position="251"/>
        <end position="261"/>
    </location>
</feature>
<accession>A0A165DL75</accession>
<dbReference type="AlphaFoldDB" id="A0A165DL75"/>
<dbReference type="EMBL" id="KV427632">
    <property type="protein sequence ID" value="KZT05127.1"/>
    <property type="molecule type" value="Genomic_DNA"/>
</dbReference>
<protein>
    <submittedName>
        <fullName evidence="2">Uncharacterized protein</fullName>
    </submittedName>
</protein>
<name>A0A165DL75_9APHY</name>
<reference evidence="2 3" key="1">
    <citation type="journal article" date="2016" name="Mol. Biol. Evol.">
        <title>Comparative Genomics of Early-Diverging Mushroom-Forming Fungi Provides Insights into the Origins of Lignocellulose Decay Capabilities.</title>
        <authorList>
            <person name="Nagy L.G."/>
            <person name="Riley R."/>
            <person name="Tritt A."/>
            <person name="Adam C."/>
            <person name="Daum C."/>
            <person name="Floudas D."/>
            <person name="Sun H."/>
            <person name="Yadav J.S."/>
            <person name="Pangilinan J."/>
            <person name="Larsson K.H."/>
            <person name="Matsuura K."/>
            <person name="Barry K."/>
            <person name="Labutti K."/>
            <person name="Kuo R."/>
            <person name="Ohm R.A."/>
            <person name="Bhattacharya S.S."/>
            <person name="Shirouzu T."/>
            <person name="Yoshinaga Y."/>
            <person name="Martin F.M."/>
            <person name="Grigoriev I.V."/>
            <person name="Hibbett D.S."/>
        </authorList>
    </citation>
    <scope>NUCLEOTIDE SEQUENCE [LARGE SCALE GENOMIC DNA]</scope>
    <source>
        <strain evidence="2 3">93-53</strain>
    </source>
</reference>
<dbReference type="RefSeq" id="XP_040762867.1">
    <property type="nucleotide sequence ID" value="XM_040912766.1"/>
</dbReference>